<gene>
    <name evidence="4" type="ORF">SMD27_00200</name>
</gene>
<dbReference type="RefSeq" id="WP_320506323.1">
    <property type="nucleotide sequence ID" value="NZ_JAXCLW010000001.1"/>
</dbReference>
<accession>A0ABU5E4R1</accession>
<feature type="region of interest" description="Disordered" evidence="2">
    <location>
        <begin position="658"/>
        <end position="677"/>
    </location>
</feature>
<feature type="region of interest" description="Disordered" evidence="2">
    <location>
        <begin position="748"/>
        <end position="816"/>
    </location>
</feature>
<feature type="region of interest" description="Disordered" evidence="2">
    <location>
        <begin position="1"/>
        <end position="26"/>
    </location>
</feature>
<proteinExistence type="predicted"/>
<evidence type="ECO:0000256" key="3">
    <source>
        <dbReference type="SAM" id="Phobius"/>
    </source>
</evidence>
<evidence type="ECO:0000256" key="1">
    <source>
        <dbReference type="SAM" id="Coils"/>
    </source>
</evidence>
<organism evidence="4 5">
    <name type="scientific">Dongia soli</name>
    <dbReference type="NCBI Taxonomy" id="600628"/>
    <lineage>
        <taxon>Bacteria</taxon>
        <taxon>Pseudomonadati</taxon>
        <taxon>Pseudomonadota</taxon>
        <taxon>Alphaproteobacteria</taxon>
        <taxon>Rhodospirillales</taxon>
        <taxon>Dongiaceae</taxon>
        <taxon>Dongia</taxon>
    </lineage>
</organism>
<dbReference type="InterPro" id="IPR012683">
    <property type="entry name" value="CHP02302_TM"/>
</dbReference>
<keyword evidence="3" id="KW-1133">Transmembrane helix</keyword>
<feature type="transmembrane region" description="Helical" evidence="3">
    <location>
        <begin position="78"/>
        <end position="97"/>
    </location>
</feature>
<comment type="caution">
    <text evidence="4">The sequence shown here is derived from an EMBL/GenBank/DDBJ whole genome shotgun (WGS) entry which is preliminary data.</text>
</comment>
<dbReference type="Pfam" id="PF13779">
    <property type="entry name" value="DUF4175"/>
    <property type="match status" value="1"/>
</dbReference>
<evidence type="ECO:0000313" key="5">
    <source>
        <dbReference type="Proteomes" id="UP001279642"/>
    </source>
</evidence>
<evidence type="ECO:0000313" key="4">
    <source>
        <dbReference type="EMBL" id="MDY0881251.1"/>
    </source>
</evidence>
<feature type="compositionally biased region" description="Polar residues" evidence="2">
    <location>
        <begin position="776"/>
        <end position="785"/>
    </location>
</feature>
<dbReference type="EMBL" id="JAXCLW010000001">
    <property type="protein sequence ID" value="MDY0881251.1"/>
    <property type="molecule type" value="Genomic_DNA"/>
</dbReference>
<dbReference type="Proteomes" id="UP001279642">
    <property type="component" value="Unassembled WGS sequence"/>
</dbReference>
<reference evidence="4 5" key="1">
    <citation type="journal article" date="2016" name="Antonie Van Leeuwenhoek">
        <title>Dongia soli sp. nov., isolated from soil from Dokdo, Korea.</title>
        <authorList>
            <person name="Kim D.U."/>
            <person name="Lee H."/>
            <person name="Kim H."/>
            <person name="Kim S.G."/>
            <person name="Ka J.O."/>
        </authorList>
    </citation>
    <scope>NUCLEOTIDE SEQUENCE [LARGE SCALE GENOMIC DNA]</scope>
    <source>
        <strain evidence="4 5">D78</strain>
    </source>
</reference>
<keyword evidence="1" id="KW-0175">Coiled coil</keyword>
<name>A0ABU5E4R1_9PROT</name>
<feature type="compositionally biased region" description="Basic and acidic residues" evidence="2">
    <location>
        <begin position="790"/>
        <end position="816"/>
    </location>
</feature>
<sequence>MMQRQAEPQDRDRQSGGPEARAGGPHAVLPGHVRPYLWLARAFLILERLAPLSLTLVFILGIFLTAALFGLFRYLPAWLHATLLAAAFLTLVGTGWLQLRRFTWPGREAAIRRLERDSNLPHRPLTHLNDALSAGKDDPGLAALWAQHRARLLAAIGRLRVAPPRGDWSSRDPYALRGLLLLLLVIAIIGAGDLWPRRLLQALTPNFAGYASSEKVTVEAWITPPEYTGLPPISLTTGSAAGDAILSVPTGSKLLVQAEGVGAKAVLTANNQSSDFRMLDPLTQRIETKLTEGNGIGIRAAGSTLADWHIRIVADRPPTAEFAGNPSATDRGVLRLEYRASDDYGVKDLRAFIQRDGQTIETSLPLQSSDSKKATGSSYLDLTSHPWAGLPVEMRLVARDALGQIGATAPIALTLPERQFFHPVARALIAARKQLTEARLDDRKGLLAIARELFTIGEQPETYDHNLAAYLAINLAWRQLIDSLGIDQTGRENLQQLLWDTALAIEDGGTSLAMRDLRRLQRELEDALARNASPEEIEALMNKLQQAMNQYLQNLQQQLQRAVEKGLKLGPVNPNSTRLTQQDLNDMLNNARRMAQNGAKESAQQMLNRLQQMLENLQAGMPSMSAGNGQNQQMMNDLGRIMQQQQKLLEQTFRMQRDQNGQGGQGQEGDSGMSAADQEALRHQLGKLMQDVGNATGNLPQGLGQAEQAMRGAGEAFREGDLDSAANSQNEALSHLQQGLGQLGQMLSQKSGGQQTGPGKRDRMDPFGRAAPGSEDSGSNATETTGVKVPDQDPAQRSRQIFEELRQRRNDPSRPKLERDYIDRLLRQF</sequence>
<feature type="transmembrane region" description="Helical" evidence="3">
    <location>
        <begin position="174"/>
        <end position="195"/>
    </location>
</feature>
<keyword evidence="5" id="KW-1185">Reference proteome</keyword>
<evidence type="ECO:0000256" key="2">
    <source>
        <dbReference type="SAM" id="MobiDB-lite"/>
    </source>
</evidence>
<feature type="coiled-coil region" evidence="1">
    <location>
        <begin position="510"/>
        <end position="565"/>
    </location>
</feature>
<keyword evidence="3" id="KW-0812">Transmembrane</keyword>
<protein>
    <submittedName>
        <fullName evidence="4">DUF4175 family protein</fullName>
    </submittedName>
</protein>
<feature type="transmembrane region" description="Helical" evidence="3">
    <location>
        <begin position="49"/>
        <end position="72"/>
    </location>
</feature>
<keyword evidence="3" id="KW-0472">Membrane</keyword>
<feature type="region of interest" description="Disordered" evidence="2">
    <location>
        <begin position="692"/>
        <end position="715"/>
    </location>
</feature>